<evidence type="ECO:0000256" key="6">
    <source>
        <dbReference type="ARBA" id="ARBA00023004"/>
    </source>
</evidence>
<dbReference type="Proteomes" id="UP001610432">
    <property type="component" value="Unassembled WGS sequence"/>
</dbReference>
<reference evidence="9 10" key="1">
    <citation type="submission" date="2024-07" db="EMBL/GenBank/DDBJ databases">
        <title>Section-level genome sequencing and comparative genomics of Aspergillus sections Usti and Cavernicolus.</title>
        <authorList>
            <consortium name="Lawrence Berkeley National Laboratory"/>
            <person name="Nybo J.L."/>
            <person name="Vesth T.C."/>
            <person name="Theobald S."/>
            <person name="Frisvad J.C."/>
            <person name="Larsen T.O."/>
            <person name="Kjaerboelling I."/>
            <person name="Rothschild-Mancinelli K."/>
            <person name="Lyhne E.K."/>
            <person name="Kogle M.E."/>
            <person name="Barry K."/>
            <person name="Clum A."/>
            <person name="Na H."/>
            <person name="Ledsgaard L."/>
            <person name="Lin J."/>
            <person name="Lipzen A."/>
            <person name="Kuo A."/>
            <person name="Riley R."/>
            <person name="Mondo S."/>
            <person name="Labutti K."/>
            <person name="Haridas S."/>
            <person name="Pangalinan J."/>
            <person name="Salamov A.A."/>
            <person name="Simmons B.A."/>
            <person name="Magnuson J.K."/>
            <person name="Chen J."/>
            <person name="Drula E."/>
            <person name="Henrissat B."/>
            <person name="Wiebenga A."/>
            <person name="Lubbers R.J."/>
            <person name="Gomes A.C."/>
            <person name="Macurrencykelacurrency M.R."/>
            <person name="Stajich J."/>
            <person name="Grigoriev I.V."/>
            <person name="Mortensen U.H."/>
            <person name="De Vries R.P."/>
            <person name="Baker S.E."/>
            <person name="Andersen M.R."/>
        </authorList>
    </citation>
    <scope>NUCLEOTIDE SEQUENCE [LARGE SCALE GENOMIC DNA]</scope>
    <source>
        <strain evidence="9 10">CBS 449.75</strain>
    </source>
</reference>
<dbReference type="Gene3D" id="1.10.630.10">
    <property type="entry name" value="Cytochrome P450"/>
    <property type="match status" value="1"/>
</dbReference>
<dbReference type="GeneID" id="98148821"/>
<gene>
    <name evidence="9" type="ORF">BJX67DRAFT_384907</name>
</gene>
<protein>
    <submittedName>
        <fullName evidence="9">Cytochrome P450</fullName>
    </submittedName>
</protein>
<evidence type="ECO:0000256" key="3">
    <source>
        <dbReference type="ARBA" id="ARBA00022617"/>
    </source>
</evidence>
<dbReference type="RefSeq" id="XP_070882136.1">
    <property type="nucleotide sequence ID" value="XM_071033749.1"/>
</dbReference>
<evidence type="ECO:0000256" key="4">
    <source>
        <dbReference type="ARBA" id="ARBA00022723"/>
    </source>
</evidence>
<dbReference type="InterPro" id="IPR036396">
    <property type="entry name" value="Cyt_P450_sf"/>
</dbReference>
<evidence type="ECO:0000256" key="5">
    <source>
        <dbReference type="ARBA" id="ARBA00023002"/>
    </source>
</evidence>
<accession>A0ABR4LIE3</accession>
<dbReference type="SUPFAM" id="SSF48264">
    <property type="entry name" value="Cytochrome P450"/>
    <property type="match status" value="1"/>
</dbReference>
<keyword evidence="7" id="KW-0503">Monooxygenase</keyword>
<comment type="caution">
    <text evidence="9">The sequence shown here is derived from an EMBL/GenBank/DDBJ whole genome shotgun (WGS) entry which is preliminary data.</text>
</comment>
<keyword evidence="5 7" id="KW-0560">Oxidoreductase</keyword>
<dbReference type="InterPro" id="IPR001128">
    <property type="entry name" value="Cyt_P450"/>
</dbReference>
<keyword evidence="8" id="KW-1133">Transmembrane helix</keyword>
<keyword evidence="4 7" id="KW-0479">Metal-binding</keyword>
<keyword evidence="3 7" id="KW-0349">Heme</keyword>
<comment type="cofactor">
    <cofactor evidence="1">
        <name>heme</name>
        <dbReference type="ChEBI" id="CHEBI:30413"/>
    </cofactor>
</comment>
<keyword evidence="6 7" id="KW-0408">Iron</keyword>
<comment type="similarity">
    <text evidence="2 7">Belongs to the cytochrome P450 family.</text>
</comment>
<dbReference type="InterPro" id="IPR017972">
    <property type="entry name" value="Cyt_P450_CS"/>
</dbReference>
<proteinExistence type="inferred from homology"/>
<keyword evidence="10" id="KW-1185">Reference proteome</keyword>
<evidence type="ECO:0000256" key="8">
    <source>
        <dbReference type="SAM" id="Phobius"/>
    </source>
</evidence>
<feature type="transmembrane region" description="Helical" evidence="8">
    <location>
        <begin position="12"/>
        <end position="33"/>
    </location>
</feature>
<sequence>MTPLLSWQRATGYTIPVAAIVFALVYFVSRCVYRLVLSPLCRFPGPFWAKVTDLWHAKLIKTGKEFSALYELHDRYGPVVRIGPSKLSVTDATALRTIYKVGAPFPKTDYYAPFQTPGVGVDIFSERNEAVHGKFKRQFAQIYSASGVKDLDANIDNSIQRFICHLQNQGAENINLGKWVERLLFDCMCDFHFGQNLAYLDHDPEDGVFEEVDRFVCQAHLSGMAPGWQMVINAAQLILQRLSPGNTVNLISRSIEKFFKGSVGPCNDNPTTVYPNIASRLVQAQSAKNTGGLQDAEVVHLIQFGLTAGTTDGGTWLNSVFYHLMHNRDKLDKLVEELREKFQLGEIGAICTAQQSATCTYLDAVLQESLRMFPSLGGILPRETPSGGLDILGHHVPAGFTVGAPAFAIHRMADIFGPEPFSFKPERWLEVPRPPDMSRFSMGFGLGSRTCLGKNLSWMMMRKIVPSVVLALDFEPPKPAIDWDVVSGAGIHQHGFYARVKRRELN</sequence>
<dbReference type="PANTHER" id="PTHR24305:SF166">
    <property type="entry name" value="CYTOCHROME P450 12A4, MITOCHONDRIAL-RELATED"/>
    <property type="match status" value="1"/>
</dbReference>
<evidence type="ECO:0000313" key="10">
    <source>
        <dbReference type="Proteomes" id="UP001610432"/>
    </source>
</evidence>
<evidence type="ECO:0000313" key="9">
    <source>
        <dbReference type="EMBL" id="KAL2863157.1"/>
    </source>
</evidence>
<dbReference type="PROSITE" id="PS00086">
    <property type="entry name" value="CYTOCHROME_P450"/>
    <property type="match status" value="1"/>
</dbReference>
<dbReference type="PANTHER" id="PTHR24305">
    <property type="entry name" value="CYTOCHROME P450"/>
    <property type="match status" value="1"/>
</dbReference>
<dbReference type="PRINTS" id="PR00465">
    <property type="entry name" value="EP450IV"/>
</dbReference>
<dbReference type="InterPro" id="IPR002403">
    <property type="entry name" value="Cyt_P450_E_grp-IV"/>
</dbReference>
<dbReference type="Pfam" id="PF00067">
    <property type="entry name" value="p450"/>
    <property type="match status" value="1"/>
</dbReference>
<keyword evidence="8" id="KW-0472">Membrane</keyword>
<evidence type="ECO:0000256" key="1">
    <source>
        <dbReference type="ARBA" id="ARBA00001971"/>
    </source>
</evidence>
<dbReference type="EMBL" id="JBFXLQ010000055">
    <property type="protein sequence ID" value="KAL2863157.1"/>
    <property type="molecule type" value="Genomic_DNA"/>
</dbReference>
<evidence type="ECO:0000256" key="2">
    <source>
        <dbReference type="ARBA" id="ARBA00010617"/>
    </source>
</evidence>
<keyword evidence="8" id="KW-0812">Transmembrane</keyword>
<organism evidence="9 10">
    <name type="scientific">Aspergillus lucknowensis</name>
    <dbReference type="NCBI Taxonomy" id="176173"/>
    <lineage>
        <taxon>Eukaryota</taxon>
        <taxon>Fungi</taxon>
        <taxon>Dikarya</taxon>
        <taxon>Ascomycota</taxon>
        <taxon>Pezizomycotina</taxon>
        <taxon>Eurotiomycetes</taxon>
        <taxon>Eurotiomycetidae</taxon>
        <taxon>Eurotiales</taxon>
        <taxon>Aspergillaceae</taxon>
        <taxon>Aspergillus</taxon>
        <taxon>Aspergillus subgen. Nidulantes</taxon>
    </lineage>
</organism>
<name>A0ABR4LIE3_9EURO</name>
<evidence type="ECO:0000256" key="7">
    <source>
        <dbReference type="RuleBase" id="RU000461"/>
    </source>
</evidence>
<dbReference type="InterPro" id="IPR050121">
    <property type="entry name" value="Cytochrome_P450_monoxygenase"/>
</dbReference>